<evidence type="ECO:0000259" key="7">
    <source>
        <dbReference type="Pfam" id="PF01676"/>
    </source>
</evidence>
<keyword evidence="9" id="KW-1185">Reference proteome</keyword>
<comment type="function">
    <text evidence="2">Catalyzes the interconversion of 2-phosphoglycerate and 3-phosphoglycerate.</text>
</comment>
<comment type="pathway">
    <text evidence="3">Carbohydrate degradation.</text>
</comment>
<evidence type="ECO:0000256" key="6">
    <source>
        <dbReference type="SAM" id="MobiDB-lite"/>
    </source>
</evidence>
<feature type="domain" description="Metalloenzyme" evidence="7">
    <location>
        <begin position="209"/>
        <end position="590"/>
    </location>
</feature>
<dbReference type="CDD" id="cd16011">
    <property type="entry name" value="iPGM_like"/>
    <property type="match status" value="1"/>
</dbReference>
<dbReference type="PANTHER" id="PTHR31209">
    <property type="entry name" value="COFACTOR-INDEPENDENT PHOSPHOGLYCERATE MUTASE"/>
    <property type="match status" value="1"/>
</dbReference>
<reference evidence="9" key="1">
    <citation type="journal article" date="2018" name="Nat. Microbiol.">
        <title>Leveraging single-cell genomics to expand the fungal tree of life.</title>
        <authorList>
            <person name="Ahrendt S.R."/>
            <person name="Quandt C.A."/>
            <person name="Ciobanu D."/>
            <person name="Clum A."/>
            <person name="Salamov A."/>
            <person name="Andreopoulos B."/>
            <person name="Cheng J.F."/>
            <person name="Woyke T."/>
            <person name="Pelin A."/>
            <person name="Henrissat B."/>
            <person name="Reynolds N.K."/>
            <person name="Benny G.L."/>
            <person name="Smith M.E."/>
            <person name="James T.Y."/>
            <person name="Grigoriev I.V."/>
        </authorList>
    </citation>
    <scope>NUCLEOTIDE SEQUENCE [LARGE SCALE GENOMIC DNA]</scope>
    <source>
        <strain evidence="9">RSA 1356</strain>
    </source>
</reference>
<evidence type="ECO:0000256" key="5">
    <source>
        <dbReference type="ARBA" id="ARBA00023152"/>
    </source>
</evidence>
<proteinExistence type="inferred from homology"/>
<evidence type="ECO:0000256" key="1">
    <source>
        <dbReference type="ARBA" id="ARBA00000370"/>
    </source>
</evidence>
<dbReference type="GO" id="GO:0004619">
    <property type="term" value="F:phosphoglycerate mutase activity"/>
    <property type="evidence" value="ECO:0007669"/>
    <property type="project" value="UniProtKB-EC"/>
</dbReference>
<dbReference type="InterPro" id="IPR006124">
    <property type="entry name" value="Metalloenzyme"/>
</dbReference>
<dbReference type="AlphaFoldDB" id="A0A4P9XUA8"/>
<organism evidence="8 9">
    <name type="scientific">Thamnocephalis sphaerospora</name>
    <dbReference type="NCBI Taxonomy" id="78915"/>
    <lineage>
        <taxon>Eukaryota</taxon>
        <taxon>Fungi</taxon>
        <taxon>Fungi incertae sedis</taxon>
        <taxon>Zoopagomycota</taxon>
        <taxon>Zoopagomycotina</taxon>
        <taxon>Zoopagomycetes</taxon>
        <taxon>Zoopagales</taxon>
        <taxon>Sigmoideomycetaceae</taxon>
        <taxon>Thamnocephalis</taxon>
    </lineage>
</organism>
<name>A0A4P9XUA8_9FUNG</name>
<dbReference type="EMBL" id="KZ992488">
    <property type="protein sequence ID" value="RKP09793.1"/>
    <property type="molecule type" value="Genomic_DNA"/>
</dbReference>
<accession>A0A4P9XUA8</accession>
<sequence length="629" mass="68348">MYRSQRHHNAAAVSAASPPACDKIADSATSATRQETATAATTARLQERLERLRQRRREYADNAEPHNAKVNLPQQANGHSAKSDAGRCSPVAHFEEAASTASTTPTTDAAAISLLQQAQAHHRRRLQEAPWLLYEEDERFSHGRRQAALEHQINAALTRGDRTRAVQLSEQAAADMAGRRAAVAALCQDAQLPALTMTSQSAQTTGKRKLFFLLIDGIGDVAVPALDDRTPLQAAHTPNMDRLAREGVNGLLDPVEPGLACGSDTAHLSLLGYDPRIYYRGRGAFESMGAGLDMIPGDIAFKSNFATMDRSSGIVLRRRADRNFEGLGPSLCKDLDGIKLPSFPEHTVAVKYATEHRCGVRVRGPKLTDRITGTDPLKDNLPLVHCEATEDSEEARLTSQLVNELSDCFYNALNDHPINRQRIQAGKPPANCILLRGCGSRIKVPTVEELHGMRSFMIAPTCIIAGLGATIGMDICVVPGATGDYHTNVMAKGVAAVDKLLSHDDLFDFAFVHIKAVDDAGHDRNLDYKIRFLQEIDVMLGHVLQRLQQYCADIEGGKVTVCVTGDHSTPVLYGDHSSEPVPVTVWRAGGMPVPADRVCAFDEQAAAFGCLGRFCGDQIMPLLKRMTAM</sequence>
<dbReference type="NCBIfam" id="TIGR00306">
    <property type="entry name" value="apgM"/>
    <property type="match status" value="1"/>
</dbReference>
<dbReference type="InterPro" id="IPR004456">
    <property type="entry name" value="Pglycerate_mutase_ApgM"/>
</dbReference>
<gene>
    <name evidence="8" type="ORF">THASP1DRAFT_28412</name>
</gene>
<dbReference type="Gene3D" id="3.40.720.10">
    <property type="entry name" value="Alkaline Phosphatase, subunit A"/>
    <property type="match status" value="2"/>
</dbReference>
<evidence type="ECO:0000313" key="8">
    <source>
        <dbReference type="EMBL" id="RKP09793.1"/>
    </source>
</evidence>
<evidence type="ECO:0000256" key="2">
    <source>
        <dbReference type="ARBA" id="ARBA00002315"/>
    </source>
</evidence>
<feature type="region of interest" description="Disordered" evidence="6">
    <location>
        <begin position="59"/>
        <end position="86"/>
    </location>
</feature>
<dbReference type="Pfam" id="PF01676">
    <property type="entry name" value="Metalloenzyme"/>
    <property type="match status" value="1"/>
</dbReference>
<keyword evidence="5" id="KW-0324">Glycolysis</keyword>
<dbReference type="PANTHER" id="PTHR31209:SF0">
    <property type="entry name" value="METALLOENZYME DOMAIN-CONTAINING PROTEIN"/>
    <property type="match status" value="1"/>
</dbReference>
<dbReference type="STRING" id="78915.A0A4P9XUA8"/>
<evidence type="ECO:0000256" key="3">
    <source>
        <dbReference type="ARBA" id="ARBA00004921"/>
    </source>
</evidence>
<dbReference type="GO" id="GO:0046872">
    <property type="term" value="F:metal ion binding"/>
    <property type="evidence" value="ECO:0007669"/>
    <property type="project" value="InterPro"/>
</dbReference>
<dbReference type="Pfam" id="PF10143">
    <property type="entry name" value="PhosphMutase"/>
    <property type="match status" value="1"/>
</dbReference>
<dbReference type="InterPro" id="IPR017850">
    <property type="entry name" value="Alkaline_phosphatase_core_sf"/>
</dbReference>
<evidence type="ECO:0000313" key="9">
    <source>
        <dbReference type="Proteomes" id="UP000271241"/>
    </source>
</evidence>
<dbReference type="SUPFAM" id="SSF53649">
    <property type="entry name" value="Alkaline phosphatase-like"/>
    <property type="match status" value="1"/>
</dbReference>
<comment type="similarity">
    <text evidence="4">Belongs to the BPG-independent phosphoglycerate mutase family. A-PGAM subfamily.</text>
</comment>
<dbReference type="GO" id="GO:0006096">
    <property type="term" value="P:glycolytic process"/>
    <property type="evidence" value="ECO:0007669"/>
    <property type="project" value="UniProtKB-KW"/>
</dbReference>
<comment type="catalytic activity">
    <reaction evidence="1">
        <text>(2R)-2-phosphoglycerate = (2R)-3-phosphoglycerate</text>
        <dbReference type="Rhea" id="RHEA:15901"/>
        <dbReference type="ChEBI" id="CHEBI:58272"/>
        <dbReference type="ChEBI" id="CHEBI:58289"/>
        <dbReference type="EC" id="5.4.2.12"/>
    </reaction>
</comment>
<dbReference type="Proteomes" id="UP000271241">
    <property type="component" value="Unassembled WGS sequence"/>
</dbReference>
<dbReference type="OrthoDB" id="113620at2759"/>
<protein>
    <submittedName>
        <fullName evidence="8">2,3-bisphosphoglycerate-independent phosphoglycerate mutase-domain-containing protein</fullName>
    </submittedName>
</protein>
<evidence type="ECO:0000256" key="4">
    <source>
        <dbReference type="ARBA" id="ARBA00005524"/>
    </source>
</evidence>